<proteinExistence type="inferred from homology"/>
<protein>
    <recommendedName>
        <fullName evidence="6">GDSL esterase/lipase</fullName>
    </recommendedName>
</protein>
<evidence type="ECO:0000313" key="5">
    <source>
        <dbReference type="Proteomes" id="UP000604825"/>
    </source>
</evidence>
<sequence length="221" mass="24285">MAPPLSRLLVIFLLALLFSAGAGADRSTDGGHHQSQTTRHARIFSFGDSLTDTGNLLCILGEGTLISRPPYGETFFGRPSGRVSDGRIMIDFFAEALGVPEPTPYLAGKTAADFRRGVNFAVSRGTAVDAAFFEGRGLKMFVRVSLRNQARWFKNVLQRLGSVRERRNMTATSLFIVGEIGINDYLIGGLYGNRTLSELKTVFLPQIIRAIRSTVTVSRRR</sequence>
<evidence type="ECO:0000256" key="3">
    <source>
        <dbReference type="SAM" id="SignalP"/>
    </source>
</evidence>
<dbReference type="PANTHER" id="PTHR22835">
    <property type="entry name" value="ZINC FINGER FYVE DOMAIN CONTAINING PROTEIN"/>
    <property type="match status" value="1"/>
</dbReference>
<dbReference type="PANTHER" id="PTHR22835:SF166">
    <property type="entry name" value="GDSL-LIKE LIPASE_ACYLHYDROLASE FAMILY PROTEIN, EXPRESSED"/>
    <property type="match status" value="1"/>
</dbReference>
<comment type="similarity">
    <text evidence="1">Belongs to the 'GDSL' lipolytic enzyme family.</text>
</comment>
<dbReference type="Pfam" id="PF00657">
    <property type="entry name" value="Lipase_GDSL"/>
    <property type="match status" value="1"/>
</dbReference>
<gene>
    <name evidence="4" type="ORF">NCGR_LOCUS14564</name>
</gene>
<evidence type="ECO:0000313" key="4">
    <source>
        <dbReference type="EMBL" id="CAD6221183.1"/>
    </source>
</evidence>
<dbReference type="OrthoDB" id="1600564at2759"/>
<accession>A0A811NHE6</accession>
<keyword evidence="5" id="KW-1185">Reference proteome</keyword>
<dbReference type="GO" id="GO:0016788">
    <property type="term" value="F:hydrolase activity, acting on ester bonds"/>
    <property type="evidence" value="ECO:0007669"/>
    <property type="project" value="InterPro"/>
</dbReference>
<comment type="caution">
    <text evidence="4">The sequence shown here is derived from an EMBL/GenBank/DDBJ whole genome shotgun (WGS) entry which is preliminary data.</text>
</comment>
<keyword evidence="3" id="KW-0732">Signal</keyword>
<keyword evidence="2" id="KW-0325">Glycoprotein</keyword>
<evidence type="ECO:0008006" key="6">
    <source>
        <dbReference type="Google" id="ProtNLM"/>
    </source>
</evidence>
<dbReference type="Proteomes" id="UP000604825">
    <property type="component" value="Unassembled WGS sequence"/>
</dbReference>
<name>A0A811NHE6_9POAL</name>
<feature type="signal peptide" evidence="3">
    <location>
        <begin position="1"/>
        <end position="24"/>
    </location>
</feature>
<dbReference type="EMBL" id="CAJGYO010000003">
    <property type="protein sequence ID" value="CAD6221183.1"/>
    <property type="molecule type" value="Genomic_DNA"/>
</dbReference>
<dbReference type="InterPro" id="IPR036514">
    <property type="entry name" value="SGNH_hydro_sf"/>
</dbReference>
<dbReference type="AlphaFoldDB" id="A0A811NHE6"/>
<dbReference type="InterPro" id="IPR001087">
    <property type="entry name" value="GDSL"/>
</dbReference>
<dbReference type="Gene3D" id="3.40.50.1110">
    <property type="entry name" value="SGNH hydrolase"/>
    <property type="match status" value="1"/>
</dbReference>
<feature type="chain" id="PRO_5032363235" description="GDSL esterase/lipase" evidence="3">
    <location>
        <begin position="25"/>
        <end position="221"/>
    </location>
</feature>
<reference evidence="4" key="1">
    <citation type="submission" date="2020-10" db="EMBL/GenBank/DDBJ databases">
        <authorList>
            <person name="Han B."/>
            <person name="Lu T."/>
            <person name="Zhao Q."/>
            <person name="Huang X."/>
            <person name="Zhao Y."/>
        </authorList>
    </citation>
    <scope>NUCLEOTIDE SEQUENCE</scope>
</reference>
<evidence type="ECO:0000256" key="2">
    <source>
        <dbReference type="ARBA" id="ARBA00023180"/>
    </source>
</evidence>
<organism evidence="4 5">
    <name type="scientific">Miscanthus lutarioriparius</name>
    <dbReference type="NCBI Taxonomy" id="422564"/>
    <lineage>
        <taxon>Eukaryota</taxon>
        <taxon>Viridiplantae</taxon>
        <taxon>Streptophyta</taxon>
        <taxon>Embryophyta</taxon>
        <taxon>Tracheophyta</taxon>
        <taxon>Spermatophyta</taxon>
        <taxon>Magnoliopsida</taxon>
        <taxon>Liliopsida</taxon>
        <taxon>Poales</taxon>
        <taxon>Poaceae</taxon>
        <taxon>PACMAD clade</taxon>
        <taxon>Panicoideae</taxon>
        <taxon>Andropogonodae</taxon>
        <taxon>Andropogoneae</taxon>
        <taxon>Saccharinae</taxon>
        <taxon>Miscanthus</taxon>
    </lineage>
</organism>
<evidence type="ECO:0000256" key="1">
    <source>
        <dbReference type="ARBA" id="ARBA00008668"/>
    </source>
</evidence>